<dbReference type="FunCoup" id="T1EI66">
    <property type="interactions" value="501"/>
</dbReference>
<comment type="cofactor">
    <cofactor evidence="1">
        <name>Mg(2+)</name>
        <dbReference type="ChEBI" id="CHEBI:18420"/>
    </cofactor>
</comment>
<comment type="similarity">
    <text evidence="2">Belongs to the HAD-like hydrolase superfamily.</text>
</comment>
<dbReference type="NCBIfam" id="TIGR01460">
    <property type="entry name" value="HAD-SF-IIA"/>
    <property type="match status" value="1"/>
</dbReference>
<reference evidence="8" key="1">
    <citation type="submission" date="2012-12" db="EMBL/GenBank/DDBJ databases">
        <authorList>
            <person name="Hellsten U."/>
            <person name="Grimwood J."/>
            <person name="Chapman J.A."/>
            <person name="Shapiro H."/>
            <person name="Aerts A."/>
            <person name="Otillar R.P."/>
            <person name="Terry A.Y."/>
            <person name="Boore J.L."/>
            <person name="Simakov O."/>
            <person name="Marletaz F."/>
            <person name="Cho S.-J."/>
            <person name="Edsinger-Gonzales E."/>
            <person name="Havlak P."/>
            <person name="Kuo D.-H."/>
            <person name="Larsson T."/>
            <person name="Lv J."/>
            <person name="Arendt D."/>
            <person name="Savage R."/>
            <person name="Osoegawa K."/>
            <person name="de Jong P."/>
            <person name="Lindberg D.R."/>
            <person name="Seaver E.C."/>
            <person name="Weisblat D.A."/>
            <person name="Putnam N.H."/>
            <person name="Grigoriev I.V."/>
            <person name="Rokhsar D.S."/>
        </authorList>
    </citation>
    <scope>NUCLEOTIDE SEQUENCE</scope>
</reference>
<dbReference type="CTD" id="20196266"/>
<evidence type="ECO:0000256" key="2">
    <source>
        <dbReference type="ARBA" id="ARBA00007958"/>
    </source>
</evidence>
<evidence type="ECO:0000313" key="8">
    <source>
        <dbReference type="Proteomes" id="UP000015101"/>
    </source>
</evidence>
<evidence type="ECO:0000313" key="7">
    <source>
        <dbReference type="EnsemblMetazoa" id="HelroP134995"/>
    </source>
</evidence>
<dbReference type="InterPro" id="IPR006355">
    <property type="entry name" value="LHPP/HDHD2"/>
</dbReference>
<dbReference type="eggNOG" id="KOG3040">
    <property type="taxonomic scope" value="Eukaryota"/>
</dbReference>
<dbReference type="OrthoDB" id="426235at2759"/>
<dbReference type="GO" id="GO:0005737">
    <property type="term" value="C:cytoplasm"/>
    <property type="evidence" value="ECO:0000318"/>
    <property type="project" value="GO_Central"/>
</dbReference>
<dbReference type="STRING" id="6412.T1EI66"/>
<dbReference type="GO" id="GO:0046872">
    <property type="term" value="F:metal ion binding"/>
    <property type="evidence" value="ECO:0007669"/>
    <property type="project" value="UniProtKB-KW"/>
</dbReference>
<dbReference type="Pfam" id="PF13242">
    <property type="entry name" value="Hydrolase_like"/>
    <property type="match status" value="1"/>
</dbReference>
<dbReference type="InterPro" id="IPR036412">
    <property type="entry name" value="HAD-like_sf"/>
</dbReference>
<keyword evidence="4" id="KW-0460">Magnesium</keyword>
<evidence type="ECO:0000256" key="3">
    <source>
        <dbReference type="ARBA" id="ARBA00022723"/>
    </source>
</evidence>
<dbReference type="EMBL" id="KB096222">
    <property type="protein sequence ID" value="ESO07325.1"/>
    <property type="molecule type" value="Genomic_DNA"/>
</dbReference>
<dbReference type="InterPro" id="IPR006357">
    <property type="entry name" value="HAD-SF_hydro_IIA"/>
</dbReference>
<gene>
    <name evidence="7" type="primary">20196266</name>
    <name evidence="6" type="ORF">HELRODRAFT_134995</name>
</gene>
<sequence>LIDLSGTLHIEDQVVPGSLQALEKLRGAGLKVKFVTNTTKESKNLLFRNLIKLGFKIEKDEIFTSLTAARSVIDEKKLRPFLLLEDCALEDFAGVDTDNPNAVVVGLAPSKFNYENLNKAFDLLLNGACLVAIHKGRYYKKADNKLHLGPGPFVAALENATGVIAEVVGKPEDKFFYSAIRSLQPPSSSSSPLPQSLLSGVIMIGDDIRDDVIGAIRAGLTGILVKTGKY</sequence>
<dbReference type="EnsemblMetazoa" id="HelroT134995">
    <property type="protein sequence ID" value="HelroP134995"/>
    <property type="gene ID" value="HelroG134995"/>
</dbReference>
<name>T1EI66_HELRO</name>
<proteinExistence type="inferred from homology"/>
<dbReference type="Pfam" id="PF13344">
    <property type="entry name" value="Hydrolase_6"/>
    <property type="match status" value="1"/>
</dbReference>
<dbReference type="OMA" id="RKPIESW"/>
<dbReference type="SUPFAM" id="SSF56784">
    <property type="entry name" value="HAD-like"/>
    <property type="match status" value="1"/>
</dbReference>
<keyword evidence="3" id="KW-0479">Metal-binding</keyword>
<evidence type="ECO:0000313" key="6">
    <source>
        <dbReference type="EMBL" id="ESO07325.1"/>
    </source>
</evidence>
<dbReference type="HOGENOM" id="CLU_043473_4_0_1"/>
<protein>
    <recommendedName>
        <fullName evidence="5">Haloacid dehalogenase-like hydrolase domain-containing protein 2</fullName>
    </recommendedName>
</protein>
<accession>T1EI66</accession>
<dbReference type="InterPro" id="IPR023214">
    <property type="entry name" value="HAD_sf"/>
</dbReference>
<dbReference type="PANTHER" id="PTHR19288">
    <property type="entry name" value="4-NITROPHENYLPHOSPHATASE-RELATED"/>
    <property type="match status" value="1"/>
</dbReference>
<dbReference type="FunFam" id="3.40.50.1000:FF:000060">
    <property type="entry name" value="Haloacid dehalogenase-like hydrolase domain-containing protein 2"/>
    <property type="match status" value="1"/>
</dbReference>
<reference evidence="6 8" key="2">
    <citation type="journal article" date="2013" name="Nature">
        <title>Insights into bilaterian evolution from three spiralian genomes.</title>
        <authorList>
            <person name="Simakov O."/>
            <person name="Marletaz F."/>
            <person name="Cho S.J."/>
            <person name="Edsinger-Gonzales E."/>
            <person name="Havlak P."/>
            <person name="Hellsten U."/>
            <person name="Kuo D.H."/>
            <person name="Larsson T."/>
            <person name="Lv J."/>
            <person name="Arendt D."/>
            <person name="Savage R."/>
            <person name="Osoegawa K."/>
            <person name="de Jong P."/>
            <person name="Grimwood J."/>
            <person name="Chapman J.A."/>
            <person name="Shapiro H."/>
            <person name="Aerts A."/>
            <person name="Otillar R.P."/>
            <person name="Terry A.Y."/>
            <person name="Boore J.L."/>
            <person name="Grigoriev I.V."/>
            <person name="Lindberg D.R."/>
            <person name="Seaver E.C."/>
            <person name="Weisblat D.A."/>
            <person name="Putnam N.H."/>
            <person name="Rokhsar D.S."/>
        </authorList>
    </citation>
    <scope>NUCLEOTIDE SEQUENCE</scope>
</reference>
<reference evidence="7" key="3">
    <citation type="submission" date="2015-06" db="UniProtKB">
        <authorList>
            <consortium name="EnsemblMetazoa"/>
        </authorList>
    </citation>
    <scope>IDENTIFICATION</scope>
</reference>
<dbReference type="PANTHER" id="PTHR19288:SF46">
    <property type="entry name" value="HALOACID DEHALOGENASE-LIKE HYDROLASE DOMAIN-CONTAINING PROTEIN 2"/>
    <property type="match status" value="1"/>
</dbReference>
<dbReference type="Gene3D" id="3.40.50.1000">
    <property type="entry name" value="HAD superfamily/HAD-like"/>
    <property type="match status" value="2"/>
</dbReference>
<evidence type="ECO:0000256" key="5">
    <source>
        <dbReference type="ARBA" id="ARBA00039666"/>
    </source>
</evidence>
<keyword evidence="8" id="KW-1185">Reference proteome</keyword>
<dbReference type="AlphaFoldDB" id="T1EI66"/>
<dbReference type="NCBIfam" id="TIGR01458">
    <property type="entry name" value="HAD-SF-IIA-hyp3"/>
    <property type="match status" value="1"/>
</dbReference>
<dbReference type="EMBL" id="AMQM01003633">
    <property type="status" value="NOT_ANNOTATED_CDS"/>
    <property type="molecule type" value="Genomic_DNA"/>
</dbReference>
<evidence type="ECO:0000256" key="1">
    <source>
        <dbReference type="ARBA" id="ARBA00001946"/>
    </source>
</evidence>
<dbReference type="KEGG" id="hro:HELRODRAFT_134995"/>
<dbReference type="GeneID" id="20196266"/>
<dbReference type="GO" id="GO:0016791">
    <property type="term" value="F:phosphatase activity"/>
    <property type="evidence" value="ECO:0000318"/>
    <property type="project" value="GO_Central"/>
</dbReference>
<dbReference type="InParanoid" id="T1EI66"/>
<evidence type="ECO:0000256" key="4">
    <source>
        <dbReference type="ARBA" id="ARBA00022842"/>
    </source>
</evidence>
<dbReference type="RefSeq" id="XP_009014703.1">
    <property type="nucleotide sequence ID" value="XM_009016455.1"/>
</dbReference>
<organism evidence="7 8">
    <name type="scientific">Helobdella robusta</name>
    <name type="common">Californian leech</name>
    <dbReference type="NCBI Taxonomy" id="6412"/>
    <lineage>
        <taxon>Eukaryota</taxon>
        <taxon>Metazoa</taxon>
        <taxon>Spiralia</taxon>
        <taxon>Lophotrochozoa</taxon>
        <taxon>Annelida</taxon>
        <taxon>Clitellata</taxon>
        <taxon>Hirudinea</taxon>
        <taxon>Rhynchobdellida</taxon>
        <taxon>Glossiphoniidae</taxon>
        <taxon>Helobdella</taxon>
    </lineage>
</organism>
<dbReference type="Proteomes" id="UP000015101">
    <property type="component" value="Unassembled WGS sequence"/>
</dbReference>